<evidence type="ECO:0000256" key="15">
    <source>
        <dbReference type="SAM" id="MobiDB-lite"/>
    </source>
</evidence>
<evidence type="ECO:0000256" key="14">
    <source>
        <dbReference type="ARBA" id="ARBA00093507"/>
    </source>
</evidence>
<dbReference type="AlphaFoldDB" id="A0A2B4RJK4"/>
<evidence type="ECO:0000256" key="11">
    <source>
        <dbReference type="ARBA" id="ARBA00023212"/>
    </source>
</evidence>
<keyword evidence="7" id="KW-0597">Phosphoprotein</keyword>
<evidence type="ECO:0000256" key="13">
    <source>
        <dbReference type="ARBA" id="ARBA00034864"/>
    </source>
</evidence>
<protein>
    <recommendedName>
        <fullName evidence="13">Dynactin subunit 4</fullName>
    </recommendedName>
</protein>
<evidence type="ECO:0000256" key="4">
    <source>
        <dbReference type="ARBA" id="ARBA00004657"/>
    </source>
</evidence>
<evidence type="ECO:0000256" key="12">
    <source>
        <dbReference type="ARBA" id="ARBA00034776"/>
    </source>
</evidence>
<evidence type="ECO:0000256" key="6">
    <source>
        <dbReference type="ARBA" id="ARBA00022499"/>
    </source>
</evidence>
<evidence type="ECO:0000256" key="9">
    <source>
        <dbReference type="ARBA" id="ARBA00022990"/>
    </source>
</evidence>
<keyword evidence="5" id="KW-0963">Cytoplasm</keyword>
<dbReference type="EMBL" id="LSMT01000448">
    <property type="protein sequence ID" value="PFX17801.1"/>
    <property type="molecule type" value="Genomic_DNA"/>
</dbReference>
<dbReference type="GO" id="GO:0005938">
    <property type="term" value="C:cell cortex"/>
    <property type="evidence" value="ECO:0007669"/>
    <property type="project" value="UniProtKB-SubCell"/>
</dbReference>
<proteinExistence type="inferred from homology"/>
<evidence type="ECO:0000256" key="10">
    <source>
        <dbReference type="ARBA" id="ARBA00023054"/>
    </source>
</evidence>
<keyword evidence="16" id="KW-0472">Membrane</keyword>
<keyword evidence="16" id="KW-1133">Transmembrane helix</keyword>
<accession>A0A2B4RJK4</accession>
<feature type="compositionally biased region" description="Basic and acidic residues" evidence="15">
    <location>
        <begin position="831"/>
        <end position="893"/>
    </location>
</feature>
<name>A0A2B4RJK4_STYPI</name>
<dbReference type="InterPro" id="IPR008603">
    <property type="entry name" value="DCTN4"/>
</dbReference>
<feature type="region of interest" description="Disordered" evidence="15">
    <location>
        <begin position="831"/>
        <end position="894"/>
    </location>
</feature>
<evidence type="ECO:0000256" key="8">
    <source>
        <dbReference type="ARBA" id="ARBA00022843"/>
    </source>
</evidence>
<comment type="subunit">
    <text evidence="14">Subunit of dynactin, a multiprotein complex part of a tripartite complex with dynein and a adapter, such as BICDL1, BICD2 or HOOK3. The dynactin complex is built around ACTR1A/ACTB filament and consists of an actin-related filament composed of a shoulder domain, a pointed end and a barbed end. Its length is defined by its flexible shoulder domain. The soulder is composed of 2 DCTN1 subunits, 4 DCTN2 and 2 DCTN3. The 4 DCNT2 (via N-terminus) bind the ACTR1A filament and act as molecular rulers to determine the length. The pointed end is important for binding dynein-dynactin cargo adapters. Consists of 4 subunits: ACTR10, DCNT4, DCTN5 and DCTN6. The barbed end is composed of a CAPZA1:CAPZB heterodimers, which binds ACTR1A/ACTB filament and dynactin and stabilizes dynactin. Interacts with ATP7B, but not ATP7A, in a copper-dependent manner. Interacts with ANK2; this interaction is required for localization at costameres. Interacts with N4BP2L1.</text>
</comment>
<evidence type="ECO:0000313" key="18">
    <source>
        <dbReference type="Proteomes" id="UP000225706"/>
    </source>
</evidence>
<evidence type="ECO:0000256" key="1">
    <source>
        <dbReference type="ARBA" id="ARBA00004300"/>
    </source>
</evidence>
<comment type="similarity">
    <text evidence="12">Belongs to the dynactin subunit 4 family.</text>
</comment>
<evidence type="ECO:0000256" key="3">
    <source>
        <dbReference type="ARBA" id="ARBA00004544"/>
    </source>
</evidence>
<dbReference type="GO" id="GO:0030016">
    <property type="term" value="C:myofibril"/>
    <property type="evidence" value="ECO:0007669"/>
    <property type="project" value="UniProtKB-SubCell"/>
</dbReference>
<evidence type="ECO:0000256" key="7">
    <source>
        <dbReference type="ARBA" id="ARBA00022553"/>
    </source>
</evidence>
<comment type="caution">
    <text evidence="17">The sequence shown here is derived from an EMBL/GenBank/DDBJ whole genome shotgun (WGS) entry which is preliminary data.</text>
</comment>
<evidence type="ECO:0000256" key="5">
    <source>
        <dbReference type="ARBA" id="ARBA00022490"/>
    </source>
</evidence>
<dbReference type="GO" id="GO:0005813">
    <property type="term" value="C:centrosome"/>
    <property type="evidence" value="ECO:0007669"/>
    <property type="project" value="UniProtKB-SubCell"/>
</dbReference>
<keyword evidence="18" id="KW-1185">Reference proteome</keyword>
<organism evidence="17 18">
    <name type="scientific">Stylophora pistillata</name>
    <name type="common">Smooth cauliflower coral</name>
    <dbReference type="NCBI Taxonomy" id="50429"/>
    <lineage>
        <taxon>Eukaryota</taxon>
        <taxon>Metazoa</taxon>
        <taxon>Cnidaria</taxon>
        <taxon>Anthozoa</taxon>
        <taxon>Hexacorallia</taxon>
        <taxon>Scleractinia</taxon>
        <taxon>Astrocoeniina</taxon>
        <taxon>Pocilloporidae</taxon>
        <taxon>Stylophora</taxon>
    </lineage>
</organism>
<keyword evidence="10" id="KW-0175">Coiled coil</keyword>
<dbReference type="PANTHER" id="PTHR13034">
    <property type="entry name" value="DYNACTIN P62 SUBUNIT"/>
    <property type="match status" value="1"/>
</dbReference>
<dbReference type="GO" id="GO:0001725">
    <property type="term" value="C:stress fiber"/>
    <property type="evidence" value="ECO:0007669"/>
    <property type="project" value="UniProtKB-SubCell"/>
</dbReference>
<dbReference type="PANTHER" id="PTHR13034:SF2">
    <property type="entry name" value="DYNACTIN SUBUNIT 4"/>
    <property type="match status" value="1"/>
</dbReference>
<keyword evidence="8" id="KW-0832">Ubl conjugation</keyword>
<keyword evidence="9" id="KW-0007">Acetylation</keyword>
<reference evidence="18" key="1">
    <citation type="journal article" date="2017" name="bioRxiv">
        <title>Comparative analysis of the genomes of Stylophora pistillata and Acropora digitifera provides evidence for extensive differences between species of corals.</title>
        <authorList>
            <person name="Voolstra C.R."/>
            <person name="Li Y."/>
            <person name="Liew Y.J."/>
            <person name="Baumgarten S."/>
            <person name="Zoccola D."/>
            <person name="Flot J.-F."/>
            <person name="Tambutte S."/>
            <person name="Allemand D."/>
            <person name="Aranda M."/>
        </authorList>
    </citation>
    <scope>NUCLEOTIDE SEQUENCE [LARGE SCALE GENOMIC DNA]</scope>
</reference>
<gene>
    <name evidence="17" type="primary">DCTN4</name>
    <name evidence="17" type="ORF">AWC38_SpisGene17869</name>
</gene>
<keyword evidence="6" id="KW-1017">Isopeptide bond</keyword>
<dbReference type="STRING" id="50429.A0A2B4RJK4"/>
<keyword evidence="11" id="KW-0206">Cytoskeleton</keyword>
<dbReference type="Pfam" id="PF05502">
    <property type="entry name" value="Dynactin_p62"/>
    <property type="match status" value="2"/>
</dbReference>
<evidence type="ECO:0000256" key="16">
    <source>
        <dbReference type="SAM" id="Phobius"/>
    </source>
</evidence>
<comment type="subcellular location">
    <subcellularLocation>
        <location evidence="3">Cytoplasm</location>
        <location evidence="3">Cell cortex</location>
    </subcellularLocation>
    <subcellularLocation>
        <location evidence="1">Cytoplasm</location>
        <location evidence="1">Cytoskeleton</location>
        <location evidence="1">Microtubule organizing center</location>
        <location evidence="1">Centrosome</location>
    </subcellularLocation>
    <subcellularLocation>
        <location evidence="2">Cytoplasm</location>
        <location evidence="2">Cytoskeleton</location>
        <location evidence="2">Stress fiber</location>
    </subcellularLocation>
    <subcellularLocation>
        <location evidence="4">Cytoplasm</location>
        <location evidence="4">Myofibril</location>
    </subcellularLocation>
</comment>
<keyword evidence="16" id="KW-0812">Transmembrane</keyword>
<feature type="transmembrane region" description="Helical" evidence="16">
    <location>
        <begin position="31"/>
        <end position="58"/>
    </location>
</feature>
<dbReference type="Proteomes" id="UP000225706">
    <property type="component" value="Unassembled WGS sequence"/>
</dbReference>
<sequence length="1029" mass="116834">MFKPAICLGGVIIAFALYSTRQVPMEFKFQILGLILLFTFVINFVKSLILVLCTHVLFIDMPDPDNYAAALLRTYQSKMNDNLLSRVGRKILKSLGLSLSPLHIVCGGRRVNLGLAHKNSYGRFFDESAKCWLNWDHNEHIGQHEAERDLMWDSKTIDDSFLVLKKNMFDLDCILQSAGFTDYVLVRGHIAKEIPLSYSHHADEWRFYNNVNKSWVTLADYDKLSDRRCDESDNCQDFDHRRKLAHHIINKLTGTSDFESSCIDSQWLNLDQFLTLLSKYLKIVITVAGPATDMAYLIKKSFSWTSNVDKISAMWAVCELGMNTGKMNVCGMNFNEAADLESAKFLSSKYFSKATFSFLPTETCKMTPQFKVTQEMAEEMRVLQCVKDKIAIWTHVKGGKTEPLFDYFICESPDMTETLFKMGLIKVFVIPKIHEGYLILSPCKSKTKFTAWVNPNEMFRVFTWGNCKISFDGNHWSTAKKSKMASPFEGDGVRVLLTCSCSALSPAARLYFCRHCIKLRCPLCVSHEVDSYYCPNCLENMPSAEAKVKKNRCANCFDCPSCGNTLSTRATAVAIQAEKGGDDAKAMQAKKVYYLACGFCRWSSRDVGIEDKSVASGAWQEQESPATKRVNILVEYYRQLAQKEKVEREKKKLTKRRNFMHLSDKFGLSSLTKRKSSLSYLTARFGPKGKELVDEDVNLKNPSEAVEEVETLPEEFYNKPLILEKVPNLSQRLCQPDFQPGAIGDLHPRHKHLLAKRSQRCRECEHNLSKPEFNPSSIKFKIQLGAVHYVPMLKISSVPVLKFGKESQVTLSLTNPVENLLKVTLLRFEEETKDTGEESDVQNKGDKSDQTADKKDNKTENEEKKEDEKKDEAKEKSEAEQEKDAEKEKKKDSSIGVAAVIRKPDRSMNNSCESRSFVSTAEVVLPTFPLMLGARDEAAEFDEIDSATPAEMFNDDPRVVVNRQANKLWFLVKVLPQKSIGDVKFSLIMQYEYKHITTALVRGGQESEEQVVTLKHKLHINLGPVLSES</sequence>
<evidence type="ECO:0000256" key="2">
    <source>
        <dbReference type="ARBA" id="ARBA00004529"/>
    </source>
</evidence>
<evidence type="ECO:0000313" key="17">
    <source>
        <dbReference type="EMBL" id="PFX17801.1"/>
    </source>
</evidence>
<dbReference type="OrthoDB" id="283815at2759"/>
<dbReference type="GO" id="GO:0005869">
    <property type="term" value="C:dynactin complex"/>
    <property type="evidence" value="ECO:0007669"/>
    <property type="project" value="InterPro"/>
</dbReference>